<dbReference type="InterPro" id="IPR015422">
    <property type="entry name" value="PyrdxlP-dep_Trfase_small"/>
</dbReference>
<dbReference type="Gene3D" id="3.90.1150.10">
    <property type="entry name" value="Aspartate Aminotransferase, domain 1"/>
    <property type="match status" value="1"/>
</dbReference>
<dbReference type="SUPFAM" id="SSF53383">
    <property type="entry name" value="PLP-dependent transferases"/>
    <property type="match status" value="1"/>
</dbReference>
<dbReference type="EMBL" id="JADOUF010000001">
    <property type="protein sequence ID" value="MBG6136321.1"/>
    <property type="molecule type" value="Genomic_DNA"/>
</dbReference>
<dbReference type="Pfam" id="PF01041">
    <property type="entry name" value="DegT_DnrJ_EryC1"/>
    <property type="match status" value="1"/>
</dbReference>
<protein>
    <submittedName>
        <fullName evidence="3">dTDP-4-amino-4,6-dideoxygalactose transaminase</fullName>
    </submittedName>
</protein>
<dbReference type="GO" id="GO:0008483">
    <property type="term" value="F:transaminase activity"/>
    <property type="evidence" value="ECO:0007669"/>
    <property type="project" value="TreeGrafter"/>
</dbReference>
<evidence type="ECO:0000256" key="1">
    <source>
        <dbReference type="ARBA" id="ARBA00001933"/>
    </source>
</evidence>
<evidence type="ECO:0000256" key="2">
    <source>
        <dbReference type="RuleBase" id="RU004508"/>
    </source>
</evidence>
<name>A0A8J7GSM9_9ACTN</name>
<dbReference type="Gene3D" id="3.40.640.10">
    <property type="entry name" value="Type I PLP-dependent aspartate aminotransferase-like (Major domain)"/>
    <property type="match status" value="1"/>
</dbReference>
<keyword evidence="4" id="KW-1185">Reference proteome</keyword>
<organism evidence="3 4">
    <name type="scientific">Longispora fulva</name>
    <dbReference type="NCBI Taxonomy" id="619741"/>
    <lineage>
        <taxon>Bacteria</taxon>
        <taxon>Bacillati</taxon>
        <taxon>Actinomycetota</taxon>
        <taxon>Actinomycetes</taxon>
        <taxon>Micromonosporales</taxon>
        <taxon>Micromonosporaceae</taxon>
        <taxon>Longispora</taxon>
    </lineage>
</organism>
<dbReference type="InterPro" id="IPR015424">
    <property type="entry name" value="PyrdxlP-dep_Trfase"/>
</dbReference>
<comment type="caution">
    <text evidence="3">The sequence shown here is derived from an EMBL/GenBank/DDBJ whole genome shotgun (WGS) entry which is preliminary data.</text>
</comment>
<dbReference type="InterPro" id="IPR015421">
    <property type="entry name" value="PyrdxlP-dep_Trfase_major"/>
</dbReference>
<evidence type="ECO:0000313" key="4">
    <source>
        <dbReference type="Proteomes" id="UP000622552"/>
    </source>
</evidence>
<proteinExistence type="inferred from homology"/>
<gene>
    <name evidence="3" type="ORF">IW245_002515</name>
</gene>
<comment type="similarity">
    <text evidence="2">Belongs to the DegT/DnrJ/EryC1 family.</text>
</comment>
<sequence length="411" mass="43319">MSGSAGLGLEVGGRPRRVTLHFPKAEQYGPAEHEAVARVMASGLLSEIDCGPATRLLEERFAALAGTDLALSFNSGTASLHAAVHAVEVPPGAGVATSPLTWVSAITAIGHAGSFPVFCDVEPGTANISAAAVADNAGRVGAVLATHAYGIPVRLDALARAGLPVIEDCSHAHGAVYRGRPVGSWGAAGCFSLQHAKFVSGGEGGVLTTGTRRIYERAMTLGHHPRRLADELTEPDLLPLAVTGVAYKFRIHPLAAAIAAAQLLSVPQRMADSENNLAVLLEALAGHGAPVTAPVLAEGTVRGWYGTPLWCQPKVTDHLELRRVLKNEGVPLRDLYEDWLTSPVLHNEDLFRAFFPAATGYRPPDPAEFPHYYAARRQMLVLKIPSVPADDYMVQVADAIAAVLATGHHTL</sequence>
<reference evidence="3" key="1">
    <citation type="submission" date="2020-11" db="EMBL/GenBank/DDBJ databases">
        <title>Sequencing the genomes of 1000 actinobacteria strains.</title>
        <authorList>
            <person name="Klenk H.-P."/>
        </authorList>
    </citation>
    <scope>NUCLEOTIDE SEQUENCE</scope>
    <source>
        <strain evidence="3">DSM 45356</strain>
    </source>
</reference>
<comment type="cofactor">
    <cofactor evidence="1">
        <name>pyridoxal 5'-phosphate</name>
        <dbReference type="ChEBI" id="CHEBI:597326"/>
    </cofactor>
</comment>
<keyword evidence="2" id="KW-0663">Pyridoxal phosphate</keyword>
<dbReference type="GO" id="GO:0000271">
    <property type="term" value="P:polysaccharide biosynthetic process"/>
    <property type="evidence" value="ECO:0007669"/>
    <property type="project" value="TreeGrafter"/>
</dbReference>
<dbReference type="RefSeq" id="WP_197003313.1">
    <property type="nucleotide sequence ID" value="NZ_BONS01000036.1"/>
</dbReference>
<dbReference type="InterPro" id="IPR000653">
    <property type="entry name" value="DegT/StrS_aminotransferase"/>
</dbReference>
<evidence type="ECO:0000313" key="3">
    <source>
        <dbReference type="EMBL" id="MBG6136321.1"/>
    </source>
</evidence>
<accession>A0A8J7GSM9</accession>
<dbReference type="PANTHER" id="PTHR30244">
    <property type="entry name" value="TRANSAMINASE"/>
    <property type="match status" value="1"/>
</dbReference>
<dbReference type="Proteomes" id="UP000622552">
    <property type="component" value="Unassembled WGS sequence"/>
</dbReference>
<dbReference type="GO" id="GO:0030170">
    <property type="term" value="F:pyridoxal phosphate binding"/>
    <property type="evidence" value="ECO:0007669"/>
    <property type="project" value="TreeGrafter"/>
</dbReference>
<dbReference type="AlphaFoldDB" id="A0A8J7GSM9"/>
<dbReference type="PANTHER" id="PTHR30244:SF34">
    <property type="entry name" value="DTDP-4-AMINO-4,6-DIDEOXYGALACTOSE TRANSAMINASE"/>
    <property type="match status" value="1"/>
</dbReference>